<keyword evidence="2" id="KW-0238">DNA-binding</keyword>
<comment type="caution">
    <text evidence="2">The sequence shown here is derived from an EMBL/GenBank/DDBJ whole genome shotgun (WGS) entry which is preliminary data.</text>
</comment>
<keyword evidence="3" id="KW-1185">Reference proteome</keyword>
<name>A0A6N9TQT5_DISTH</name>
<feature type="domain" description="PPC" evidence="1">
    <location>
        <begin position="7"/>
        <end position="148"/>
    </location>
</feature>
<dbReference type="EMBL" id="JAAGRR010000087">
    <property type="protein sequence ID" value="NDY42810.1"/>
    <property type="molecule type" value="Genomic_DNA"/>
</dbReference>
<organism evidence="2 3">
    <name type="scientific">Dissulfurirhabdus thermomarina</name>
    <dbReference type="NCBI Taxonomy" id="1765737"/>
    <lineage>
        <taxon>Bacteria</taxon>
        <taxon>Deltaproteobacteria</taxon>
        <taxon>Dissulfurirhabdaceae</taxon>
        <taxon>Dissulfurirhabdus</taxon>
    </lineage>
</organism>
<gene>
    <name evidence="2" type="ORF">G3N55_08135</name>
</gene>
<dbReference type="AlphaFoldDB" id="A0A6N9TQT5"/>
<dbReference type="PROSITE" id="PS51742">
    <property type="entry name" value="PPC"/>
    <property type="match status" value="1"/>
</dbReference>
<dbReference type="CDD" id="cd11378">
    <property type="entry name" value="DUF296"/>
    <property type="match status" value="1"/>
</dbReference>
<dbReference type="RefSeq" id="WP_163298939.1">
    <property type="nucleotide sequence ID" value="NZ_JAAGRR010000087.1"/>
</dbReference>
<protein>
    <submittedName>
        <fullName evidence="2">DNA-binding protein</fullName>
    </submittedName>
</protein>
<evidence type="ECO:0000313" key="3">
    <source>
        <dbReference type="Proteomes" id="UP000469346"/>
    </source>
</evidence>
<dbReference type="InterPro" id="IPR005175">
    <property type="entry name" value="PPC_dom"/>
</dbReference>
<reference evidence="2 3" key="1">
    <citation type="submission" date="2020-02" db="EMBL/GenBank/DDBJ databases">
        <title>Comparative genomics of sulfur disproportionating microorganisms.</title>
        <authorList>
            <person name="Ward L.M."/>
            <person name="Bertran E."/>
            <person name="Johnston D.T."/>
        </authorList>
    </citation>
    <scope>NUCLEOTIDE SEQUENCE [LARGE SCALE GENOMIC DNA]</scope>
    <source>
        <strain evidence="2 3">DSM 100025</strain>
    </source>
</reference>
<accession>A0A6N9TQT5</accession>
<proteinExistence type="predicted"/>
<evidence type="ECO:0000259" key="1">
    <source>
        <dbReference type="PROSITE" id="PS51742"/>
    </source>
</evidence>
<dbReference type="PANTHER" id="PTHR34988:SF1">
    <property type="entry name" value="DNA-BINDING PROTEIN"/>
    <property type="match status" value="1"/>
</dbReference>
<sequence length="148" mass="15504">MKVSREGRIGRVFVLRLEDGDEIPGCIEAFAAERKLSAACCLLVGGAAGGTLVVGPADGSLRPPVPVRAAVEGVHEVVAAGTLFPGEDGRPRLHVHGALGRGDRARVGCLREGVRVWTVAEVVLLELLDTGMVRRRDPATGLELLLPG</sequence>
<dbReference type="GO" id="GO:0003677">
    <property type="term" value="F:DNA binding"/>
    <property type="evidence" value="ECO:0007669"/>
    <property type="project" value="UniProtKB-KW"/>
</dbReference>
<dbReference type="SUPFAM" id="SSF117856">
    <property type="entry name" value="AF0104/ALDC/Ptd012-like"/>
    <property type="match status" value="1"/>
</dbReference>
<dbReference type="Proteomes" id="UP000469346">
    <property type="component" value="Unassembled WGS sequence"/>
</dbReference>
<dbReference type="Gene3D" id="3.30.1330.80">
    <property type="entry name" value="Hypothetical protein, similar to alpha- acetolactate decarboxylase, domain 2"/>
    <property type="match status" value="1"/>
</dbReference>
<dbReference type="PANTHER" id="PTHR34988">
    <property type="entry name" value="PROTEIN, PUTATIVE-RELATED"/>
    <property type="match status" value="1"/>
</dbReference>
<evidence type="ECO:0000313" key="2">
    <source>
        <dbReference type="EMBL" id="NDY42810.1"/>
    </source>
</evidence>
<dbReference type="Pfam" id="PF03479">
    <property type="entry name" value="PCC"/>
    <property type="match status" value="1"/>
</dbReference>